<comment type="caution">
    <text evidence="10">The sequence shown here is derived from an EMBL/GenBank/DDBJ whole genome shotgun (WGS) entry which is preliminary data.</text>
</comment>
<dbReference type="InterPro" id="IPR018168">
    <property type="entry name" value="Ubi_Hdrlase_CS"/>
</dbReference>
<accession>A0A4R8LSA7</accession>
<dbReference type="PRINTS" id="PR00420">
    <property type="entry name" value="RNGMNOXGNASE"/>
</dbReference>
<keyword evidence="7" id="KW-0503">Monooxygenase</keyword>
<dbReference type="RefSeq" id="WP_243849538.1">
    <property type="nucleotide sequence ID" value="NZ_JBHLUW010000028.1"/>
</dbReference>
<reference evidence="10 11" key="1">
    <citation type="submission" date="2019-03" db="EMBL/GenBank/DDBJ databases">
        <title>Genomic Encyclopedia of Type Strains, Phase III (KMG-III): the genomes of soil and plant-associated and newly described type strains.</title>
        <authorList>
            <person name="Whitman W."/>
        </authorList>
    </citation>
    <scope>NUCLEOTIDE SEQUENCE [LARGE SCALE GENOMIC DNA]</scope>
    <source>
        <strain evidence="10 11">LMG 29544</strain>
    </source>
</reference>
<dbReference type="GO" id="GO:0006744">
    <property type="term" value="P:ubiquinone biosynthetic process"/>
    <property type="evidence" value="ECO:0007669"/>
    <property type="project" value="UniProtKB-UniPathway"/>
</dbReference>
<dbReference type="SUPFAM" id="SSF51905">
    <property type="entry name" value="FAD/NAD(P)-binding domain"/>
    <property type="match status" value="1"/>
</dbReference>
<name>A0A4R8LSA7_9BURK</name>
<evidence type="ECO:0000256" key="4">
    <source>
        <dbReference type="ARBA" id="ARBA00022630"/>
    </source>
</evidence>
<feature type="domain" description="FAD-binding" evidence="9">
    <location>
        <begin position="64"/>
        <end position="375"/>
    </location>
</feature>
<evidence type="ECO:0000256" key="5">
    <source>
        <dbReference type="ARBA" id="ARBA00022827"/>
    </source>
</evidence>
<gene>
    <name evidence="10" type="ORF">BX592_109143</name>
</gene>
<keyword evidence="5" id="KW-0274">FAD</keyword>
<comment type="similarity">
    <text evidence="3">Belongs to the UbiH/COQ6 family.</text>
</comment>
<dbReference type="InterPro" id="IPR010971">
    <property type="entry name" value="UbiH/COQ6"/>
</dbReference>
<keyword evidence="11" id="KW-1185">Reference proteome</keyword>
<dbReference type="EMBL" id="SORE01000009">
    <property type="protein sequence ID" value="TDY50358.1"/>
    <property type="molecule type" value="Genomic_DNA"/>
</dbReference>
<evidence type="ECO:0000313" key="10">
    <source>
        <dbReference type="EMBL" id="TDY50358.1"/>
    </source>
</evidence>
<protein>
    <submittedName>
        <fullName evidence="10">2-octaprenyl-6-methoxyphenol hydroxylase</fullName>
    </submittedName>
</protein>
<evidence type="ECO:0000259" key="9">
    <source>
        <dbReference type="Pfam" id="PF01494"/>
    </source>
</evidence>
<proteinExistence type="inferred from homology"/>
<dbReference type="Pfam" id="PF01494">
    <property type="entry name" value="FAD_binding_3"/>
    <property type="match status" value="1"/>
</dbReference>
<dbReference type="PROSITE" id="PS01304">
    <property type="entry name" value="UBIH"/>
    <property type="match status" value="1"/>
</dbReference>
<evidence type="ECO:0000256" key="7">
    <source>
        <dbReference type="ARBA" id="ARBA00023033"/>
    </source>
</evidence>
<dbReference type="Gene3D" id="3.30.9.10">
    <property type="entry name" value="D-Amino Acid Oxidase, subunit A, domain 2"/>
    <property type="match status" value="1"/>
</dbReference>
<dbReference type="Gene3D" id="3.50.50.60">
    <property type="entry name" value="FAD/NAD(P)-binding domain"/>
    <property type="match status" value="2"/>
</dbReference>
<dbReference type="Proteomes" id="UP000295509">
    <property type="component" value="Unassembled WGS sequence"/>
</dbReference>
<dbReference type="InterPro" id="IPR036188">
    <property type="entry name" value="FAD/NAD-bd_sf"/>
</dbReference>
<dbReference type="AlphaFoldDB" id="A0A4R8LSA7"/>
<keyword evidence="4" id="KW-0285">Flavoprotein</keyword>
<feature type="compositionally biased region" description="Polar residues" evidence="8">
    <location>
        <begin position="1"/>
        <end position="11"/>
    </location>
</feature>
<dbReference type="NCBIfam" id="NF005421">
    <property type="entry name" value="PRK06996.1"/>
    <property type="match status" value="1"/>
</dbReference>
<dbReference type="InterPro" id="IPR002938">
    <property type="entry name" value="FAD-bd"/>
</dbReference>
<dbReference type="InterPro" id="IPR051205">
    <property type="entry name" value="UbiH/COQ6_monooxygenase"/>
</dbReference>
<evidence type="ECO:0000256" key="6">
    <source>
        <dbReference type="ARBA" id="ARBA00023002"/>
    </source>
</evidence>
<comment type="cofactor">
    <cofactor evidence="1">
        <name>FAD</name>
        <dbReference type="ChEBI" id="CHEBI:57692"/>
    </cofactor>
</comment>
<evidence type="ECO:0000256" key="1">
    <source>
        <dbReference type="ARBA" id="ARBA00001974"/>
    </source>
</evidence>
<dbReference type="PANTHER" id="PTHR43876">
    <property type="entry name" value="UBIQUINONE BIOSYNTHESIS MONOOXYGENASE COQ6, MITOCHONDRIAL"/>
    <property type="match status" value="1"/>
</dbReference>
<evidence type="ECO:0000256" key="8">
    <source>
        <dbReference type="SAM" id="MobiDB-lite"/>
    </source>
</evidence>
<dbReference type="GO" id="GO:0008681">
    <property type="term" value="F:2-octaprenyl-6-methoxyphenol hydroxylase activity"/>
    <property type="evidence" value="ECO:0007669"/>
    <property type="project" value="TreeGrafter"/>
</dbReference>
<evidence type="ECO:0000256" key="3">
    <source>
        <dbReference type="ARBA" id="ARBA00005349"/>
    </source>
</evidence>
<organism evidence="10 11">
    <name type="scientific">Paraburkholderia rhizosphaerae</name>
    <dbReference type="NCBI Taxonomy" id="480658"/>
    <lineage>
        <taxon>Bacteria</taxon>
        <taxon>Pseudomonadati</taxon>
        <taxon>Pseudomonadota</taxon>
        <taxon>Betaproteobacteria</taxon>
        <taxon>Burkholderiales</taxon>
        <taxon>Burkholderiaceae</taxon>
        <taxon>Paraburkholderia</taxon>
    </lineage>
</organism>
<dbReference type="GO" id="GO:0071949">
    <property type="term" value="F:FAD binding"/>
    <property type="evidence" value="ECO:0007669"/>
    <property type="project" value="InterPro"/>
</dbReference>
<dbReference type="PANTHER" id="PTHR43876:SF8">
    <property type="entry name" value="2-OCTAPRENYL-6-METHOXYPHENOL HYDROXYLASE"/>
    <property type="match status" value="1"/>
</dbReference>
<keyword evidence="6" id="KW-0560">Oxidoreductase</keyword>
<evidence type="ECO:0000256" key="2">
    <source>
        <dbReference type="ARBA" id="ARBA00004749"/>
    </source>
</evidence>
<sequence>MSGSTVDQTRQMKGAQAGGSLCGSPQQEQQHRERADATALASRTGARPGSNRLHDERQGEPFDFDVTIVGAGPVGMALAGWLARRSATRTLSVALIDAREPEDAASDPRSIAVSQGSRMILEPLRWPADATAIYRIHVSQRGHFGRTLIDHTEHGLPALGYVLRYGSIVHSLAQVVHATPVHWFKSTTAQTPVQENDGVTLRIDSAGVTRTLRSRLLVSAEGGLFHEQQAGSGGSRDYRQTALVGTVSVSAPRPHVAWERFTSQGPIALLPTGGVRGADYALVWCCAPEEAARRAQLPDDAFLQELGIAFGDRMGRFTQIKGRAAFPLGLNTVDALVNGRVVAIGNAAQTLHPVAGQGLNLGLRDAHALADALSQHGPSPLALAAFARSRALDRRLTIGATDTLARLFTVDFPALGSLRGLALTALEFVPPVKTALARQMMFGQRR</sequence>
<evidence type="ECO:0000313" key="11">
    <source>
        <dbReference type="Proteomes" id="UP000295509"/>
    </source>
</evidence>
<dbReference type="NCBIfam" id="TIGR01988">
    <property type="entry name" value="Ubi-OHases"/>
    <property type="match status" value="1"/>
</dbReference>
<comment type="pathway">
    <text evidence="2">Cofactor biosynthesis; ubiquinone biosynthesis.</text>
</comment>
<feature type="region of interest" description="Disordered" evidence="8">
    <location>
        <begin position="1"/>
        <end position="59"/>
    </location>
</feature>
<dbReference type="UniPathway" id="UPA00232"/>